<organism evidence="24 25">
    <name type="scientific">Glossina pallidipes</name>
    <name type="common">Tsetse fly</name>
    <dbReference type="NCBI Taxonomy" id="7398"/>
    <lineage>
        <taxon>Eukaryota</taxon>
        <taxon>Metazoa</taxon>
        <taxon>Ecdysozoa</taxon>
        <taxon>Arthropoda</taxon>
        <taxon>Hexapoda</taxon>
        <taxon>Insecta</taxon>
        <taxon>Pterygota</taxon>
        <taxon>Neoptera</taxon>
        <taxon>Endopterygota</taxon>
        <taxon>Diptera</taxon>
        <taxon>Brachycera</taxon>
        <taxon>Muscomorpha</taxon>
        <taxon>Hippoboscoidea</taxon>
        <taxon>Glossinidae</taxon>
        <taxon>Glossina</taxon>
    </lineage>
</organism>
<dbReference type="STRING" id="7398.A0A1B0AAH9"/>
<dbReference type="SMART" id="SM01004">
    <property type="entry name" value="ALAD"/>
    <property type="match status" value="1"/>
</dbReference>
<feature type="compositionally biased region" description="Basic and acidic residues" evidence="20">
    <location>
        <begin position="989"/>
        <end position="1001"/>
    </location>
</feature>
<feature type="region of interest" description="Disordered" evidence="20">
    <location>
        <begin position="466"/>
        <end position="493"/>
    </location>
</feature>
<dbReference type="FunFam" id="3.20.20.70:FF:000048">
    <property type="entry name" value="Delta-aminolevulinic acid dehydratase"/>
    <property type="match status" value="1"/>
</dbReference>
<evidence type="ECO:0000256" key="8">
    <source>
        <dbReference type="ARBA" id="ARBA00022833"/>
    </source>
</evidence>
<feature type="region of interest" description="Disordered" evidence="20">
    <location>
        <begin position="426"/>
        <end position="445"/>
    </location>
</feature>
<dbReference type="GO" id="GO:0006782">
    <property type="term" value="P:protoporphyrinogen IX biosynthetic process"/>
    <property type="evidence" value="ECO:0007669"/>
    <property type="project" value="UniProtKB-UniPathway"/>
</dbReference>
<accession>A0A1B0AAH9</accession>
<dbReference type="Gene3D" id="2.30.30.140">
    <property type="match status" value="2"/>
</dbReference>
<evidence type="ECO:0000256" key="6">
    <source>
        <dbReference type="ARBA" id="ARBA00022723"/>
    </source>
</evidence>
<dbReference type="InterPro" id="IPR038441">
    <property type="entry name" value="THAP_Znf_sf"/>
</dbReference>
<dbReference type="SUPFAM" id="SSF54171">
    <property type="entry name" value="DNA-binding domain"/>
    <property type="match status" value="1"/>
</dbReference>
<dbReference type="GO" id="GO:0003677">
    <property type="term" value="F:DNA binding"/>
    <property type="evidence" value="ECO:0007669"/>
    <property type="project" value="UniProtKB-UniRule"/>
</dbReference>
<dbReference type="CDD" id="cd20386">
    <property type="entry name" value="Tudor_PHF20-like"/>
    <property type="match status" value="1"/>
</dbReference>
<dbReference type="GO" id="GO:0005829">
    <property type="term" value="C:cytosol"/>
    <property type="evidence" value="ECO:0007669"/>
    <property type="project" value="TreeGrafter"/>
</dbReference>
<feature type="compositionally biased region" description="Polar residues" evidence="20">
    <location>
        <begin position="1064"/>
        <end position="1083"/>
    </location>
</feature>
<evidence type="ECO:0000259" key="23">
    <source>
        <dbReference type="PROSITE" id="PS50982"/>
    </source>
</evidence>
<dbReference type="PANTHER" id="PTHR11458">
    <property type="entry name" value="DELTA-AMINOLEVULINIC ACID DEHYDRATASE"/>
    <property type="match status" value="1"/>
</dbReference>
<feature type="compositionally biased region" description="Polar residues" evidence="20">
    <location>
        <begin position="1089"/>
        <end position="1118"/>
    </location>
</feature>
<evidence type="ECO:0000313" key="24">
    <source>
        <dbReference type="EnsemblMetazoa" id="GPAI039351-PA"/>
    </source>
</evidence>
<keyword evidence="11 18" id="KW-0456">Lyase</keyword>
<dbReference type="InterPro" id="IPR030656">
    <property type="entry name" value="ALAD_AS"/>
</dbReference>
<dbReference type="InterPro" id="IPR002999">
    <property type="entry name" value="Tudor"/>
</dbReference>
<dbReference type="InterPro" id="IPR006612">
    <property type="entry name" value="THAP_Znf"/>
</dbReference>
<protein>
    <recommendedName>
        <fullName evidence="5 18">Delta-aminolevulinic acid dehydratase</fullName>
        <ecNumber evidence="4 18">4.2.1.24</ecNumber>
    </recommendedName>
</protein>
<comment type="function">
    <text evidence="13">Catalyzes an early step in the biosynthesis of tetrapyrroles. Binds two molecules of 5-aminolevulinate per subunit, each at a distinct site, and catalyzes their condensation to form porphobilinogen.</text>
</comment>
<evidence type="ECO:0000256" key="7">
    <source>
        <dbReference type="ARBA" id="ARBA00022771"/>
    </source>
</evidence>
<dbReference type="SMART" id="SM00355">
    <property type="entry name" value="ZnF_C2H2"/>
    <property type="match status" value="1"/>
</dbReference>
<dbReference type="InterPro" id="IPR001739">
    <property type="entry name" value="Methyl_CpG_DNA-bd"/>
</dbReference>
<dbReference type="UniPathway" id="UPA00251">
    <property type="reaction ID" value="UER00318"/>
</dbReference>
<feature type="region of interest" description="Disordered" evidence="20">
    <location>
        <begin position="1393"/>
        <end position="1420"/>
    </location>
</feature>
<comment type="catalytic activity">
    <reaction evidence="15 18">
        <text>2 5-aminolevulinate = porphobilinogen + 2 H2O + H(+)</text>
        <dbReference type="Rhea" id="RHEA:24064"/>
        <dbReference type="ChEBI" id="CHEBI:15377"/>
        <dbReference type="ChEBI" id="CHEBI:15378"/>
        <dbReference type="ChEBI" id="CHEBI:58126"/>
        <dbReference type="ChEBI" id="CHEBI:356416"/>
        <dbReference type="EC" id="4.2.1.24"/>
    </reaction>
</comment>
<comment type="cofactor">
    <cofactor evidence="1">
        <name>Zn(2+)</name>
        <dbReference type="ChEBI" id="CHEBI:29105"/>
    </cofactor>
</comment>
<reference evidence="24" key="2">
    <citation type="submission" date="2020-05" db="UniProtKB">
        <authorList>
            <consortium name="EnsemblMetazoa"/>
        </authorList>
    </citation>
    <scope>IDENTIFICATION</scope>
    <source>
        <strain evidence="24">IAEA</strain>
    </source>
</reference>
<dbReference type="Gene3D" id="6.20.210.20">
    <property type="entry name" value="THAP domain"/>
    <property type="match status" value="1"/>
</dbReference>
<dbReference type="EC" id="4.2.1.24" evidence="4 18"/>
<dbReference type="GO" id="GO:0004655">
    <property type="term" value="F:porphobilinogen synthase activity"/>
    <property type="evidence" value="ECO:0007669"/>
    <property type="project" value="UniProtKB-EC"/>
</dbReference>
<dbReference type="Pfam" id="PF00490">
    <property type="entry name" value="ALAD"/>
    <property type="match status" value="1"/>
</dbReference>
<dbReference type="SMART" id="SM00692">
    <property type="entry name" value="DM3"/>
    <property type="match status" value="1"/>
</dbReference>
<dbReference type="Gene3D" id="3.20.20.70">
    <property type="entry name" value="Aldolase class I"/>
    <property type="match status" value="1"/>
</dbReference>
<evidence type="ECO:0000256" key="10">
    <source>
        <dbReference type="ARBA" id="ARBA00023133"/>
    </source>
</evidence>
<dbReference type="PROSITE" id="PS00169">
    <property type="entry name" value="D_ALA_DEHYDRATASE"/>
    <property type="match status" value="1"/>
</dbReference>
<evidence type="ECO:0000259" key="21">
    <source>
        <dbReference type="PROSITE" id="PS50157"/>
    </source>
</evidence>
<dbReference type="InterPro" id="IPR011011">
    <property type="entry name" value="Znf_FYVE_PHD"/>
</dbReference>
<feature type="region of interest" description="Disordered" evidence="20">
    <location>
        <begin position="658"/>
        <end position="680"/>
    </location>
</feature>
<dbReference type="PANTHER" id="PTHR11458:SF0">
    <property type="entry name" value="DELTA-AMINOLEVULINIC ACID DEHYDRATASE"/>
    <property type="match status" value="1"/>
</dbReference>
<evidence type="ECO:0000256" key="11">
    <source>
        <dbReference type="ARBA" id="ARBA00023239"/>
    </source>
</evidence>
<dbReference type="PROSITE" id="PS01359">
    <property type="entry name" value="ZF_PHD_1"/>
    <property type="match status" value="1"/>
</dbReference>
<comment type="similarity">
    <text evidence="3 19">Belongs to the ALAD family.</text>
</comment>
<feature type="compositionally biased region" description="Polar residues" evidence="20">
    <location>
        <begin position="1002"/>
        <end position="1014"/>
    </location>
</feature>
<sequence>MDIKLHSCLHHPTLRLLQESGCEITTCNLMYPLFLVNDDEAEEPIDSMPDQKRFGANRLRKHLEPLIEKGLKSILLFGVIDNSMKDENATHADSAQNPVIKILPLLCKWFPKLLIACDVCLCPYMNHGHCGILDDDNVIQNAASIKRLAEVAVAYGKVGAHIVAPSDMMDNRIKAIRDALIAARLENRVSILSYSAKFASNFYGPFRDAARSAPAFKDRRCYQLPSGSKGLAMRAVERDVMEGADMLMVKPGMPYLDIVRQTKNLFPQHPLYVYQVSGEYAMLYHGAQQGAFNLNEVLLESMKGFRRAVTNGWLIKNFETMGRRCCIAGCASTSRLPEHHGVTYHSFPLDQSTRAIWIRNTRISAERQITKSVLVCSRHFRRADFQPQRSGKYLLKQRVFPTVFPWGKMDSAQIEADMEFLSSSTGAPAPLLPAPSTSTADEDTKATVAATVAQIMAQTAELSAAASTKSSKINERGEETNAKDENAASSTSSGIKYQPITSFSLGLRLEVKEELKEVWHPARVVDVDDINEFEILVKFEKTGKTNSAIVGTEEWIPMNSPRLRQRISTKPAHPEHTFALEEKCMARWSGPSKYPATVKKVLPNDMYEVLFDDGYTKNVKAIHMTKMSLNQREESSVIADAAIDTTNVGALSSGVGLKRAAANPSSSGGGKKRSLNGPRRDWPLLDMSKLDLSSLNLPEIPRDGEWTCHWVNDQPIGREGYLIVGEHRKPTVIVEDWRLPPGWIKHMYQRSNVLGKWDVILVTPSSKRFRSKSDLKLYLEEQGQVYNPDIYDFSIHRRRAKDINCYVFTPDYVPSHPIKAKSALHSSPDNAPETKRTNGNANVTNKQTTTVNHFLESPVAESTPPIELLTSSAASEDKNITQVVSEIPPKQLLESAEASSTPTPSTTPTVMTKEENTSTTTTSEHPKVDKGFAVIGGLKVQIIDNLFRCPQEGCSKNFRKENHLQIHVKHYHQDLNKLLGSCPKMQELAEKRTHTSEHDSSEPTPKNQIPNQQFFAKLHQQDLEQSRAHRRSMVVTKQHNEATPPITESKDNIMKTEDQDMKASVSSHTLNESGNQLDSTAESSIVKDSFSSPTLDSTLNESGTMGINLNEPSTSKRLSPTKRTSGSRKSQRQRTTRRYLTAAQATAGTAALTSLVMASDTSFGGVTDLEETRHSFNATPDHGTGATKKRKSTAVINAPATPLSGVDSPITADSGSAGSFAVPSSNENEAAHTPQYIKENGELIKIVRMRQEEIINCLCGYGEEDGLMIQCELCLCWQHGFCNGIDKESQVPEKYVCYICRHPQRARESMLFKHDQDWLYEGKLPQANYHSSDPSASNKFDFLKRCHTLTGNLLELKNFMHSLRVKINIANNKYHPKLYLWAKRWDETPIKPEIKNSEQQSTNDNKAQFSPVNSSSSPSKKIKLESAMPLKPLPNIPQPEAPIDPVECQQRLLEHIKVQQQLVMNRLEEIELAIDDLERNDSLEDLKGANCSGTKDVLAAFIKELDTVKQIAKLNTLEHRKLANKSPPPLPAVK</sequence>
<keyword evidence="8" id="KW-0862">Zinc</keyword>
<dbReference type="Gene3D" id="3.30.40.10">
    <property type="entry name" value="Zinc/RING finger domain, C3HC4 (zinc finger)"/>
    <property type="match status" value="1"/>
</dbReference>
<dbReference type="InterPro" id="IPR016177">
    <property type="entry name" value="DNA-bd_dom_sf"/>
</dbReference>
<feature type="compositionally biased region" description="Low complexity" evidence="20">
    <location>
        <begin position="426"/>
        <end position="439"/>
    </location>
</feature>
<evidence type="ECO:0000256" key="16">
    <source>
        <dbReference type="PROSITE-ProRule" id="PRU00042"/>
    </source>
</evidence>
<keyword evidence="6" id="KW-0479">Metal-binding</keyword>
<dbReference type="InterPro" id="IPR013785">
    <property type="entry name" value="Aldolase_TIM"/>
</dbReference>
<evidence type="ECO:0000256" key="2">
    <source>
        <dbReference type="ARBA" id="ARBA00004694"/>
    </source>
</evidence>
<reference evidence="25" key="1">
    <citation type="submission" date="2014-03" db="EMBL/GenBank/DDBJ databases">
        <authorList>
            <person name="Aksoy S."/>
            <person name="Warren W."/>
            <person name="Wilson R.K."/>
        </authorList>
    </citation>
    <scope>NUCLEOTIDE SEQUENCE [LARGE SCALE GENOMIC DNA]</scope>
    <source>
        <strain evidence="25">IAEA</strain>
    </source>
</reference>
<evidence type="ECO:0000256" key="1">
    <source>
        <dbReference type="ARBA" id="ARBA00001947"/>
    </source>
</evidence>
<dbReference type="EnsemblMetazoa" id="GPAI039351-RA">
    <property type="protein sequence ID" value="GPAI039351-PA"/>
    <property type="gene ID" value="GPAI039351"/>
</dbReference>
<dbReference type="CDD" id="cd01396">
    <property type="entry name" value="MeCP2_MBD"/>
    <property type="match status" value="1"/>
</dbReference>
<evidence type="ECO:0000256" key="18">
    <source>
        <dbReference type="RuleBase" id="RU000515"/>
    </source>
</evidence>
<evidence type="ECO:0000256" key="14">
    <source>
        <dbReference type="ARBA" id="ARBA00025861"/>
    </source>
</evidence>
<dbReference type="SMART" id="SM00391">
    <property type="entry name" value="MBD"/>
    <property type="match status" value="1"/>
</dbReference>
<dbReference type="InterPro" id="IPR013083">
    <property type="entry name" value="Znf_RING/FYVE/PHD"/>
</dbReference>
<feature type="compositionally biased region" description="Basic and acidic residues" evidence="20">
    <location>
        <begin position="472"/>
        <end position="486"/>
    </location>
</feature>
<dbReference type="Pfam" id="PF05485">
    <property type="entry name" value="THAP"/>
    <property type="match status" value="1"/>
</dbReference>
<evidence type="ECO:0000256" key="19">
    <source>
        <dbReference type="RuleBase" id="RU004161"/>
    </source>
</evidence>
<dbReference type="SUPFAM" id="SSF63748">
    <property type="entry name" value="Tudor/PWWP/MBT"/>
    <property type="match status" value="1"/>
</dbReference>
<feature type="domain" description="C2H2-type" evidence="21">
    <location>
        <begin position="947"/>
        <end position="977"/>
    </location>
</feature>
<evidence type="ECO:0000256" key="4">
    <source>
        <dbReference type="ARBA" id="ARBA00012053"/>
    </source>
</evidence>
<evidence type="ECO:0000256" key="13">
    <source>
        <dbReference type="ARBA" id="ARBA00025628"/>
    </source>
</evidence>
<comment type="subunit">
    <text evidence="14">Homooctamer; active form. Homohexamer; low activity form.</text>
</comment>
<dbReference type="GO" id="GO:0008270">
    <property type="term" value="F:zinc ion binding"/>
    <property type="evidence" value="ECO:0007669"/>
    <property type="project" value="UniProtKB-KW"/>
</dbReference>
<evidence type="ECO:0000256" key="15">
    <source>
        <dbReference type="ARBA" id="ARBA00047651"/>
    </source>
</evidence>
<dbReference type="PRINTS" id="PR00144">
    <property type="entry name" value="DALDHYDRTASE"/>
</dbReference>
<name>A0A1B0AAH9_GLOPL</name>
<dbReference type="NCBIfam" id="NF006762">
    <property type="entry name" value="PRK09283.1"/>
    <property type="match status" value="1"/>
</dbReference>
<feature type="region of interest" description="Disordered" evidence="20">
    <location>
        <begin position="819"/>
        <end position="845"/>
    </location>
</feature>
<feature type="domain" description="THAP-type" evidence="22">
    <location>
        <begin position="321"/>
        <end position="404"/>
    </location>
</feature>
<evidence type="ECO:0000256" key="17">
    <source>
        <dbReference type="PROSITE-ProRule" id="PRU00309"/>
    </source>
</evidence>
<dbReference type="PROSITE" id="PS50157">
    <property type="entry name" value="ZINC_FINGER_C2H2_2"/>
    <property type="match status" value="1"/>
</dbReference>
<evidence type="ECO:0000313" key="25">
    <source>
        <dbReference type="Proteomes" id="UP000092445"/>
    </source>
</evidence>
<proteinExistence type="inferred from homology"/>
<evidence type="ECO:0000256" key="3">
    <source>
        <dbReference type="ARBA" id="ARBA00008055"/>
    </source>
</evidence>
<dbReference type="Gene3D" id="3.30.890.10">
    <property type="entry name" value="Methyl-cpg-binding Protein 2, Chain A"/>
    <property type="match status" value="1"/>
</dbReference>
<dbReference type="SUPFAM" id="SSF57716">
    <property type="entry name" value="Glucocorticoid receptor-like (DNA-binding domain)"/>
    <property type="match status" value="1"/>
</dbReference>
<feature type="compositionally biased region" description="Low complexity" evidence="20">
    <location>
        <begin position="899"/>
        <end position="909"/>
    </location>
</feature>
<dbReference type="SUPFAM" id="SSF51569">
    <property type="entry name" value="Aldolase"/>
    <property type="match status" value="1"/>
</dbReference>
<keyword evidence="7 16" id="KW-0863">Zinc-finger</keyword>
<dbReference type="Pfam" id="PF20826">
    <property type="entry name" value="PHD_5"/>
    <property type="match status" value="1"/>
</dbReference>
<dbReference type="Proteomes" id="UP000092445">
    <property type="component" value="Unassembled WGS sequence"/>
</dbReference>
<evidence type="ECO:0000256" key="9">
    <source>
        <dbReference type="ARBA" id="ARBA00023125"/>
    </source>
</evidence>
<dbReference type="PROSITE" id="PS00028">
    <property type="entry name" value="ZINC_FINGER_C2H2_1"/>
    <property type="match status" value="1"/>
</dbReference>
<keyword evidence="10" id="KW-0350">Heme biosynthesis</keyword>
<dbReference type="PROSITE" id="PS50950">
    <property type="entry name" value="ZF_THAP"/>
    <property type="match status" value="1"/>
</dbReference>
<dbReference type="PROSITE" id="PS50982">
    <property type="entry name" value="MBD"/>
    <property type="match status" value="1"/>
</dbReference>
<feature type="region of interest" description="Disordered" evidence="20">
    <location>
        <begin position="989"/>
        <end position="1137"/>
    </location>
</feature>
<dbReference type="SUPFAM" id="SSF57903">
    <property type="entry name" value="FYVE/PHD zinc finger"/>
    <property type="match status" value="1"/>
</dbReference>
<evidence type="ECO:0000259" key="22">
    <source>
        <dbReference type="PROSITE" id="PS50950"/>
    </source>
</evidence>
<feature type="compositionally biased region" description="Basic residues" evidence="20">
    <location>
        <begin position="1125"/>
        <end position="1137"/>
    </location>
</feature>
<feature type="compositionally biased region" description="Polar residues" evidence="20">
    <location>
        <begin position="1397"/>
        <end position="1408"/>
    </location>
</feature>
<evidence type="ECO:0000256" key="12">
    <source>
        <dbReference type="ARBA" id="ARBA00023244"/>
    </source>
</evidence>
<keyword evidence="9 17" id="KW-0238">DNA-binding</keyword>
<dbReference type="InterPro" id="IPR013087">
    <property type="entry name" value="Znf_C2H2_type"/>
</dbReference>
<evidence type="ECO:0000256" key="20">
    <source>
        <dbReference type="SAM" id="MobiDB-lite"/>
    </source>
</evidence>
<dbReference type="SMART" id="SM00980">
    <property type="entry name" value="THAP"/>
    <property type="match status" value="1"/>
</dbReference>
<dbReference type="Pfam" id="PF01429">
    <property type="entry name" value="MBD"/>
    <property type="match status" value="1"/>
</dbReference>
<keyword evidence="25" id="KW-1185">Reference proteome</keyword>
<dbReference type="VEuPathDB" id="VectorBase:GPAI039351"/>
<dbReference type="SMART" id="SM00333">
    <property type="entry name" value="TUDOR"/>
    <property type="match status" value="1"/>
</dbReference>
<comment type="pathway">
    <text evidence="2">Porphyrin-containing compound metabolism; protoporphyrin-IX biosynthesis; coproporphyrinogen-III from 5-aminolevulinate: step 1/4.</text>
</comment>
<feature type="compositionally biased region" description="Low complexity" evidence="20">
    <location>
        <begin position="1410"/>
        <end position="1419"/>
    </location>
</feature>
<feature type="compositionally biased region" description="Basic and acidic residues" evidence="20">
    <location>
        <begin position="1048"/>
        <end position="1061"/>
    </location>
</feature>
<feature type="region of interest" description="Disordered" evidence="20">
    <location>
        <begin position="892"/>
        <end position="925"/>
    </location>
</feature>
<evidence type="ECO:0000256" key="5">
    <source>
        <dbReference type="ARBA" id="ARBA00020771"/>
    </source>
</evidence>
<dbReference type="InterPro" id="IPR001731">
    <property type="entry name" value="ALAD"/>
</dbReference>
<keyword evidence="12 18" id="KW-0627">Porphyrin biosynthesis</keyword>
<feature type="domain" description="MBD" evidence="23">
    <location>
        <begin position="729"/>
        <end position="798"/>
    </location>
</feature>
<dbReference type="InterPro" id="IPR019786">
    <property type="entry name" value="Zinc_finger_PHD-type_CS"/>
</dbReference>